<comment type="caution">
    <text evidence="9">The sequence shown here is derived from an EMBL/GenBank/DDBJ whole genome shotgun (WGS) entry which is preliminary data.</text>
</comment>
<feature type="domain" description="Rhodopsin" evidence="8">
    <location>
        <begin position="159"/>
        <end position="334"/>
    </location>
</feature>
<keyword evidence="4 7" id="KW-0472">Membrane</keyword>
<feature type="transmembrane region" description="Helical" evidence="7">
    <location>
        <begin position="292"/>
        <end position="314"/>
    </location>
</feature>
<organism evidence="9 10">
    <name type="scientific">Phialemonium thermophilum</name>
    <dbReference type="NCBI Taxonomy" id="223376"/>
    <lineage>
        <taxon>Eukaryota</taxon>
        <taxon>Fungi</taxon>
        <taxon>Dikarya</taxon>
        <taxon>Ascomycota</taxon>
        <taxon>Pezizomycotina</taxon>
        <taxon>Sordariomycetes</taxon>
        <taxon>Sordariomycetidae</taxon>
        <taxon>Cephalothecales</taxon>
        <taxon>Cephalothecaceae</taxon>
        <taxon>Phialemonium</taxon>
    </lineage>
</organism>
<evidence type="ECO:0000256" key="2">
    <source>
        <dbReference type="ARBA" id="ARBA00022692"/>
    </source>
</evidence>
<feature type="transmembrane region" description="Helical" evidence="7">
    <location>
        <begin position="215"/>
        <end position="240"/>
    </location>
</feature>
<dbReference type="InterPro" id="IPR052337">
    <property type="entry name" value="SAT4-like"/>
</dbReference>
<dbReference type="PANTHER" id="PTHR33048:SF47">
    <property type="entry name" value="INTEGRAL MEMBRANE PROTEIN-RELATED"/>
    <property type="match status" value="1"/>
</dbReference>
<evidence type="ECO:0000256" key="7">
    <source>
        <dbReference type="SAM" id="Phobius"/>
    </source>
</evidence>
<comment type="similarity">
    <text evidence="5">Belongs to the SAT4 family.</text>
</comment>
<feature type="region of interest" description="Disordered" evidence="6">
    <location>
        <begin position="15"/>
        <end position="64"/>
    </location>
</feature>
<feature type="transmembrane region" description="Helical" evidence="7">
    <location>
        <begin position="252"/>
        <end position="272"/>
    </location>
</feature>
<feature type="transmembrane region" description="Helical" evidence="7">
    <location>
        <begin position="141"/>
        <end position="163"/>
    </location>
</feature>
<evidence type="ECO:0000256" key="1">
    <source>
        <dbReference type="ARBA" id="ARBA00004141"/>
    </source>
</evidence>
<dbReference type="Proteomes" id="UP001586593">
    <property type="component" value="Unassembled WGS sequence"/>
</dbReference>
<evidence type="ECO:0000256" key="4">
    <source>
        <dbReference type="ARBA" id="ARBA00023136"/>
    </source>
</evidence>
<accession>A0ABR3VS27</accession>
<dbReference type="InterPro" id="IPR049326">
    <property type="entry name" value="Rhodopsin_dom_fungi"/>
</dbReference>
<comment type="subcellular location">
    <subcellularLocation>
        <location evidence="1">Membrane</location>
        <topology evidence="1">Multi-pass membrane protein</topology>
    </subcellularLocation>
</comment>
<keyword evidence="3 7" id="KW-1133">Transmembrane helix</keyword>
<evidence type="ECO:0000256" key="5">
    <source>
        <dbReference type="ARBA" id="ARBA00038359"/>
    </source>
</evidence>
<evidence type="ECO:0000313" key="9">
    <source>
        <dbReference type="EMBL" id="KAL1844454.1"/>
    </source>
</evidence>
<name>A0ABR3VS27_9PEZI</name>
<evidence type="ECO:0000256" key="6">
    <source>
        <dbReference type="SAM" id="MobiDB-lite"/>
    </source>
</evidence>
<evidence type="ECO:0000313" key="10">
    <source>
        <dbReference type="Proteomes" id="UP001586593"/>
    </source>
</evidence>
<reference evidence="9 10" key="1">
    <citation type="journal article" date="2024" name="Commun. Biol.">
        <title>Comparative genomic analysis of thermophilic fungi reveals convergent evolutionary adaptations and gene losses.</title>
        <authorList>
            <person name="Steindorff A.S."/>
            <person name="Aguilar-Pontes M.V."/>
            <person name="Robinson A.J."/>
            <person name="Andreopoulos B."/>
            <person name="LaButti K."/>
            <person name="Kuo A."/>
            <person name="Mondo S."/>
            <person name="Riley R."/>
            <person name="Otillar R."/>
            <person name="Haridas S."/>
            <person name="Lipzen A."/>
            <person name="Grimwood J."/>
            <person name="Schmutz J."/>
            <person name="Clum A."/>
            <person name="Reid I.D."/>
            <person name="Moisan M.C."/>
            <person name="Butler G."/>
            <person name="Nguyen T.T.M."/>
            <person name="Dewar K."/>
            <person name="Conant G."/>
            <person name="Drula E."/>
            <person name="Henrissat B."/>
            <person name="Hansel C."/>
            <person name="Singer S."/>
            <person name="Hutchinson M.I."/>
            <person name="de Vries R.P."/>
            <person name="Natvig D.O."/>
            <person name="Powell A.J."/>
            <person name="Tsang A."/>
            <person name="Grigoriev I.V."/>
        </authorList>
    </citation>
    <scope>NUCLEOTIDE SEQUENCE [LARGE SCALE GENOMIC DNA]</scope>
    <source>
        <strain evidence="9 10">ATCC 24622</strain>
    </source>
</reference>
<proteinExistence type="inferred from homology"/>
<dbReference type="EMBL" id="JAZHXJ010001704">
    <property type="protein sequence ID" value="KAL1844454.1"/>
    <property type="molecule type" value="Genomic_DNA"/>
</dbReference>
<feature type="transmembrane region" description="Helical" evidence="7">
    <location>
        <begin position="175"/>
        <end position="195"/>
    </location>
</feature>
<evidence type="ECO:0000256" key="3">
    <source>
        <dbReference type="ARBA" id="ARBA00022989"/>
    </source>
</evidence>
<keyword evidence="2 7" id="KW-0812">Transmembrane</keyword>
<dbReference type="Pfam" id="PF20684">
    <property type="entry name" value="Fung_rhodopsin"/>
    <property type="match status" value="1"/>
</dbReference>
<feature type="compositionally biased region" description="Polar residues" evidence="6">
    <location>
        <begin position="16"/>
        <end position="33"/>
    </location>
</feature>
<evidence type="ECO:0000259" key="8">
    <source>
        <dbReference type="Pfam" id="PF20684"/>
    </source>
</evidence>
<keyword evidence="10" id="KW-1185">Reference proteome</keyword>
<dbReference type="PANTHER" id="PTHR33048">
    <property type="entry name" value="PTH11-LIKE INTEGRAL MEMBRANE PROTEIN (AFU_ORTHOLOGUE AFUA_5G11245)"/>
    <property type="match status" value="1"/>
</dbReference>
<gene>
    <name evidence="9" type="ORF">VTK73DRAFT_2523</name>
</gene>
<sequence length="335" mass="35834">MKDDQVFQAGLALAPSVSTSSPQHLSSRLSLASSKPLGMVDGKGADDGSDGSASPRPRRSEPDSVVWLSTLVPDAARLSVRSLSERAQAVQNGYHRHQANARVFDATGRPANMRPVVNQGLLPPPPGVTPDFRRRTDVQQAIVVVYGTTFALATVTLALRLYTAACIIGKIRLDTVIIVLAWLVSIVFFACTLRAMPSGFGRHLWDVTAAQVQDYLTRVLSIAIPYIWVPTLAKLAILVLYHRIDPAMLFPYCLPLIGASVVAYTVVCSAVLAGPCNPSHVGSGTCLNNVALAQAVLNIVTDAVLIVVPVPMVYRLHMPLRQKMTVAVLLAVGSA</sequence>
<protein>
    <recommendedName>
        <fullName evidence="8">Rhodopsin domain-containing protein</fullName>
    </recommendedName>
</protein>